<evidence type="ECO:0000313" key="2">
    <source>
        <dbReference type="Proteomes" id="UP000298616"/>
    </source>
</evidence>
<name>A0A4D7K834_9BACT</name>
<dbReference type="AlphaFoldDB" id="A0A4D7K834"/>
<sequence>MNINSDTLFLKSLDSTASKHSLLLTRIDNLRQNKFPNFILIISSCANDPICQDLKFEINLNDKEFRVYNFDDSTSNIYNIDDREKLILKNMLNQVNFSSSKKKYISNFIHAKYFHLKLISDENIEFIFDSGDNVPGIFTKIATYLWATYQIKNNPTNYQKPLMSGG</sequence>
<keyword evidence="2" id="KW-1185">Reference proteome</keyword>
<evidence type="ECO:0000313" key="1">
    <source>
        <dbReference type="EMBL" id="QCK15478.1"/>
    </source>
</evidence>
<dbReference type="Proteomes" id="UP000298616">
    <property type="component" value="Chromosome"/>
</dbReference>
<dbReference type="EMBL" id="CP028923">
    <property type="protein sequence ID" value="QCK15478.1"/>
    <property type="molecule type" value="Genomic_DNA"/>
</dbReference>
<reference evidence="1 2" key="1">
    <citation type="submission" date="2018-04" db="EMBL/GenBank/DDBJ databases">
        <title>Complete genome uncultured novel isolate.</title>
        <authorList>
            <person name="Merlino G."/>
        </authorList>
    </citation>
    <scope>NUCLEOTIDE SEQUENCE [LARGE SCALE GENOMIC DNA]</scope>
    <source>
        <strain evidence="2">R1DC9</strain>
    </source>
</reference>
<protein>
    <submittedName>
        <fullName evidence="1">Uncharacterized protein</fullName>
    </submittedName>
</protein>
<dbReference type="RefSeq" id="WP_137091075.1">
    <property type="nucleotide sequence ID" value="NZ_CP028923.1"/>
</dbReference>
<accession>A0A4D7K834</accession>
<organism evidence="1 2">
    <name type="scientific">Mangrovivirga cuniculi</name>
    <dbReference type="NCBI Taxonomy" id="2715131"/>
    <lineage>
        <taxon>Bacteria</taxon>
        <taxon>Pseudomonadati</taxon>
        <taxon>Bacteroidota</taxon>
        <taxon>Cytophagia</taxon>
        <taxon>Cytophagales</taxon>
        <taxon>Mangrovivirgaceae</taxon>
        <taxon>Mangrovivirga</taxon>
    </lineage>
</organism>
<proteinExistence type="predicted"/>
<dbReference type="KEGG" id="fpf:DCC35_12350"/>
<gene>
    <name evidence="1" type="ORF">DCC35_12350</name>
</gene>